<comment type="caution">
    <text evidence="3">The sequence shown here is derived from an EMBL/GenBank/DDBJ whole genome shotgun (WGS) entry which is preliminary data.</text>
</comment>
<dbReference type="EMBL" id="DQWE01000335">
    <property type="protein sequence ID" value="HDI83525.1"/>
    <property type="molecule type" value="Genomic_DNA"/>
</dbReference>
<dbReference type="NCBIfam" id="TIGR00095">
    <property type="entry name" value="16S rRNA (guanine(966)-N(2))-methyltransferase RsmD"/>
    <property type="match status" value="1"/>
</dbReference>
<dbReference type="InterPro" id="IPR002052">
    <property type="entry name" value="DNA_methylase_N6_adenine_CS"/>
</dbReference>
<reference evidence="3" key="1">
    <citation type="journal article" date="2020" name="mSystems">
        <title>Genome- and Community-Level Interaction Insights into Carbon Utilization and Element Cycling Functions of Hydrothermarchaeota in Hydrothermal Sediment.</title>
        <authorList>
            <person name="Zhou Z."/>
            <person name="Liu Y."/>
            <person name="Xu W."/>
            <person name="Pan J."/>
            <person name="Luo Z.H."/>
            <person name="Li M."/>
        </authorList>
    </citation>
    <scope>NUCLEOTIDE SEQUENCE [LARGE SCALE GENOMIC DNA]</scope>
    <source>
        <strain evidence="3">HyVt-102</strain>
    </source>
</reference>
<evidence type="ECO:0000256" key="1">
    <source>
        <dbReference type="ARBA" id="ARBA00022603"/>
    </source>
</evidence>
<dbReference type="EC" id="2.1.1.171" evidence="3"/>
<dbReference type="SUPFAM" id="SSF53335">
    <property type="entry name" value="S-adenosyl-L-methionine-dependent methyltransferases"/>
    <property type="match status" value="1"/>
</dbReference>
<organism evidence="3">
    <name type="scientific">candidate division WOR-3 bacterium</name>
    <dbReference type="NCBI Taxonomy" id="2052148"/>
    <lineage>
        <taxon>Bacteria</taxon>
        <taxon>Bacteria division WOR-3</taxon>
    </lineage>
</organism>
<dbReference type="InterPro" id="IPR029063">
    <property type="entry name" value="SAM-dependent_MTases_sf"/>
</dbReference>
<dbReference type="PANTHER" id="PTHR43542:SF1">
    <property type="entry name" value="METHYLTRANSFERASE"/>
    <property type="match status" value="1"/>
</dbReference>
<name>A0A7C0ZIW4_UNCW3</name>
<dbReference type="CDD" id="cd02440">
    <property type="entry name" value="AdoMet_MTases"/>
    <property type="match status" value="1"/>
</dbReference>
<dbReference type="PANTHER" id="PTHR43542">
    <property type="entry name" value="METHYLTRANSFERASE"/>
    <property type="match status" value="1"/>
</dbReference>
<dbReference type="AlphaFoldDB" id="A0A7C0ZIW4"/>
<dbReference type="PIRSF" id="PIRSF004553">
    <property type="entry name" value="CHP00095"/>
    <property type="match status" value="1"/>
</dbReference>
<keyword evidence="1 3" id="KW-0489">Methyltransferase</keyword>
<accession>A0A7C0ZIW4</accession>
<proteinExistence type="predicted"/>
<evidence type="ECO:0000256" key="2">
    <source>
        <dbReference type="ARBA" id="ARBA00022679"/>
    </source>
</evidence>
<dbReference type="PROSITE" id="PS00092">
    <property type="entry name" value="N6_MTASE"/>
    <property type="match status" value="1"/>
</dbReference>
<keyword evidence="2 3" id="KW-0808">Transferase</keyword>
<dbReference type="GO" id="GO:0003676">
    <property type="term" value="F:nucleic acid binding"/>
    <property type="evidence" value="ECO:0007669"/>
    <property type="project" value="InterPro"/>
</dbReference>
<dbReference type="GO" id="GO:0052913">
    <property type="term" value="F:16S rRNA (guanine(966)-N(2))-methyltransferase activity"/>
    <property type="evidence" value="ECO:0007669"/>
    <property type="project" value="UniProtKB-EC"/>
</dbReference>
<gene>
    <name evidence="3" type="primary">rsmD</name>
    <name evidence="3" type="ORF">ENF18_07035</name>
</gene>
<dbReference type="Proteomes" id="UP000885847">
    <property type="component" value="Unassembled WGS sequence"/>
</dbReference>
<protein>
    <submittedName>
        <fullName evidence="3">16S rRNA (Guanine(966)-N(2))-methyltransferase RsmD</fullName>
        <ecNumber evidence="3">2.1.1.171</ecNumber>
    </submittedName>
</protein>
<sequence>MIQDVDIRLLKNYNSGMRIAGGINCGRKIYAPHGLRPTLEKVREAIFSIIDVDGKSFLDVYAGTGAVGLEAFSRGADEVWFIERSPKIIGFLKRNIESLDVENAKVIKGNAIQVLKRLEKKFDVVFLDPPYDRGLVQKTLDVLKGVTGNGSFVIIEHSPREIFDTGGFSTYREKRYGDTSLTILIKEGL</sequence>
<dbReference type="Gene3D" id="3.40.50.150">
    <property type="entry name" value="Vaccinia Virus protein VP39"/>
    <property type="match status" value="1"/>
</dbReference>
<dbReference type="InterPro" id="IPR004398">
    <property type="entry name" value="RNA_MeTrfase_RsmD"/>
</dbReference>
<dbReference type="Pfam" id="PF03602">
    <property type="entry name" value="Cons_hypoth95"/>
    <property type="match status" value="1"/>
</dbReference>
<evidence type="ECO:0000313" key="3">
    <source>
        <dbReference type="EMBL" id="HDI83525.1"/>
    </source>
</evidence>